<feature type="transmembrane region" description="Helical" evidence="7">
    <location>
        <begin position="239"/>
        <end position="256"/>
    </location>
</feature>
<dbReference type="EMBL" id="JACBNQ010000023">
    <property type="protein sequence ID" value="NYB75568.1"/>
    <property type="molecule type" value="Genomic_DNA"/>
</dbReference>
<accession>A0A974BM99</accession>
<keyword evidence="10" id="KW-1185">Reference proteome</keyword>
<evidence type="ECO:0000256" key="5">
    <source>
        <dbReference type="ARBA" id="ARBA00022989"/>
    </source>
</evidence>
<protein>
    <submittedName>
        <fullName evidence="9">Carbohydrate ABC transporter permease</fullName>
    </submittedName>
</protein>
<evidence type="ECO:0000256" key="7">
    <source>
        <dbReference type="RuleBase" id="RU363032"/>
    </source>
</evidence>
<organism evidence="9 10">
    <name type="scientific">Sedimentibacter hydroxybenzoicus DSM 7310</name>
    <dbReference type="NCBI Taxonomy" id="1123245"/>
    <lineage>
        <taxon>Bacteria</taxon>
        <taxon>Bacillati</taxon>
        <taxon>Bacillota</taxon>
        <taxon>Tissierellia</taxon>
        <taxon>Sedimentibacter</taxon>
    </lineage>
</organism>
<feature type="transmembrane region" description="Helical" evidence="7">
    <location>
        <begin position="182"/>
        <end position="203"/>
    </location>
</feature>
<dbReference type="PANTHER" id="PTHR43744:SF12">
    <property type="entry name" value="ABC TRANSPORTER PERMEASE PROTEIN MG189-RELATED"/>
    <property type="match status" value="1"/>
</dbReference>
<dbReference type="Proteomes" id="UP000611629">
    <property type="component" value="Unassembled WGS sequence"/>
</dbReference>
<comment type="similarity">
    <text evidence="7">Belongs to the binding-protein-dependent transport system permease family.</text>
</comment>
<dbReference type="GO" id="GO:0005886">
    <property type="term" value="C:plasma membrane"/>
    <property type="evidence" value="ECO:0007669"/>
    <property type="project" value="UniProtKB-SubCell"/>
</dbReference>
<comment type="subcellular location">
    <subcellularLocation>
        <location evidence="1 7">Cell membrane</location>
        <topology evidence="1 7">Multi-pass membrane protein</topology>
    </subcellularLocation>
</comment>
<evidence type="ECO:0000313" key="9">
    <source>
        <dbReference type="EMBL" id="NYB75568.1"/>
    </source>
</evidence>
<keyword evidence="3" id="KW-1003">Cell membrane</keyword>
<feature type="transmembrane region" description="Helical" evidence="7">
    <location>
        <begin position="65"/>
        <end position="91"/>
    </location>
</feature>
<evidence type="ECO:0000259" key="8">
    <source>
        <dbReference type="PROSITE" id="PS50928"/>
    </source>
</evidence>
<feature type="transmembrane region" description="Helical" evidence="7">
    <location>
        <begin position="103"/>
        <end position="124"/>
    </location>
</feature>
<reference evidence="9" key="1">
    <citation type="submission" date="2020-07" db="EMBL/GenBank/DDBJ databases">
        <title>Genomic analysis of a strain of Sedimentibacter Hydroxybenzoicus DSM7310.</title>
        <authorList>
            <person name="Ma S."/>
        </authorList>
    </citation>
    <scope>NUCLEOTIDE SEQUENCE</scope>
    <source>
        <strain evidence="9">DSM 7310</strain>
    </source>
</reference>
<keyword evidence="6 7" id="KW-0472">Membrane</keyword>
<keyword evidence="5 7" id="KW-1133">Transmembrane helix</keyword>
<dbReference type="Gene3D" id="1.10.3720.10">
    <property type="entry name" value="MetI-like"/>
    <property type="match status" value="1"/>
</dbReference>
<dbReference type="InterPro" id="IPR000515">
    <property type="entry name" value="MetI-like"/>
</dbReference>
<sequence length="274" mass="31826">MKKFTVKLLSAFIIIVFIFPILYTISHSFMDGYQLKNNEVEIVPEIFNIQQYYEISVEKNEYFKLYINSAIMTAGVLLGQMIVSIGAAYYFSVKKSRYSEVLFLIYTFFMLLPLQITLIPNVLLYNSIERYLGLRLFNTQFAVILPGVFSTLGVFFLKQFFESMPQSYYEIAKIDGASDLEILLHVVLPYSKNAIAALCLLIFIENWNLIEQPIIFLSSMSKMPVSIYLNTLYSSYREIFYAGSVLFMFPVIYVFMKIRDKLKVMVLKISDEGR</sequence>
<dbReference type="PANTHER" id="PTHR43744">
    <property type="entry name" value="ABC TRANSPORTER PERMEASE PROTEIN MG189-RELATED-RELATED"/>
    <property type="match status" value="1"/>
</dbReference>
<dbReference type="PROSITE" id="PS50928">
    <property type="entry name" value="ABC_TM1"/>
    <property type="match status" value="1"/>
</dbReference>
<dbReference type="SUPFAM" id="SSF161098">
    <property type="entry name" value="MetI-like"/>
    <property type="match status" value="1"/>
</dbReference>
<name>A0A974BM99_SEDHY</name>
<evidence type="ECO:0000256" key="3">
    <source>
        <dbReference type="ARBA" id="ARBA00022475"/>
    </source>
</evidence>
<dbReference type="InterPro" id="IPR035906">
    <property type="entry name" value="MetI-like_sf"/>
</dbReference>
<gene>
    <name evidence="9" type="ORF">HZF24_15580</name>
</gene>
<dbReference type="RefSeq" id="WP_179239278.1">
    <property type="nucleotide sequence ID" value="NZ_JACBNQ010000023.1"/>
</dbReference>
<comment type="caution">
    <text evidence="9">The sequence shown here is derived from an EMBL/GenBank/DDBJ whole genome shotgun (WGS) entry which is preliminary data.</text>
</comment>
<proteinExistence type="inferred from homology"/>
<dbReference type="CDD" id="cd06261">
    <property type="entry name" value="TM_PBP2"/>
    <property type="match status" value="1"/>
</dbReference>
<feature type="domain" description="ABC transmembrane type-1" evidence="8">
    <location>
        <begin position="66"/>
        <end position="258"/>
    </location>
</feature>
<keyword evidence="4 7" id="KW-0812">Transmembrane</keyword>
<evidence type="ECO:0000256" key="2">
    <source>
        <dbReference type="ARBA" id="ARBA00022448"/>
    </source>
</evidence>
<evidence type="ECO:0000256" key="4">
    <source>
        <dbReference type="ARBA" id="ARBA00022692"/>
    </source>
</evidence>
<keyword evidence="2 7" id="KW-0813">Transport</keyword>
<feature type="transmembrane region" description="Helical" evidence="7">
    <location>
        <begin position="6"/>
        <end position="26"/>
    </location>
</feature>
<evidence type="ECO:0000256" key="6">
    <source>
        <dbReference type="ARBA" id="ARBA00023136"/>
    </source>
</evidence>
<evidence type="ECO:0000256" key="1">
    <source>
        <dbReference type="ARBA" id="ARBA00004651"/>
    </source>
</evidence>
<evidence type="ECO:0000313" key="10">
    <source>
        <dbReference type="Proteomes" id="UP000611629"/>
    </source>
</evidence>
<dbReference type="GO" id="GO:0055085">
    <property type="term" value="P:transmembrane transport"/>
    <property type="evidence" value="ECO:0007669"/>
    <property type="project" value="InterPro"/>
</dbReference>
<dbReference type="AlphaFoldDB" id="A0A974BM99"/>
<feature type="transmembrane region" description="Helical" evidence="7">
    <location>
        <begin position="136"/>
        <end position="157"/>
    </location>
</feature>
<dbReference type="Pfam" id="PF00528">
    <property type="entry name" value="BPD_transp_1"/>
    <property type="match status" value="1"/>
</dbReference>